<dbReference type="Gene3D" id="4.10.280.10">
    <property type="entry name" value="Helix-loop-helix DNA-binding domain"/>
    <property type="match status" value="1"/>
</dbReference>
<dbReference type="OrthoDB" id="6371181at2759"/>
<reference evidence="7 8" key="1">
    <citation type="submission" date="2017-06" db="EMBL/GenBank/DDBJ databases">
        <title>A platform for efficient transgenesis in Macrostomum lignano, a flatworm model organism for stem cell research.</title>
        <authorList>
            <person name="Berezikov E."/>
        </authorList>
    </citation>
    <scope>NUCLEOTIDE SEQUENCE [LARGE SCALE GENOMIC DNA]</scope>
    <source>
        <strain evidence="7">DV1</strain>
        <tissue evidence="7">Whole organism</tissue>
    </source>
</reference>
<evidence type="ECO:0000256" key="1">
    <source>
        <dbReference type="ARBA" id="ARBA00004123"/>
    </source>
</evidence>
<evidence type="ECO:0000256" key="2">
    <source>
        <dbReference type="ARBA" id="ARBA00023015"/>
    </source>
</evidence>
<sequence>MERMLQLLYGGQPEAAAANSAASSSSAAAAEASSAVPLLIAGGAAAAASDAESGRRIASGSGGSGRDPESHRIIEKRRRDRVNNALAELCCLVPSARAKQSQGRIEKAEIIEMAIQHIAVLTSLVGQYKTESGGHQIPALCAENFQQGFLDATRATLSFLSESESAQMSAGTADSLCAHLYAHLQGALQRYNSKFSDEDSEISALLDARKGLPPSELPLPPPQAPPSSSQPLSSSRITSGPEQAQPGESDSAGSEDHPDDAEDELQLPGFVLHPSGTHYLPMVLPRRALGKELLVENFPASPRTKLTNVVIHQVRCCTRCPSRSTSGRPGVLELSPAGKENCRQRRCAGVLELNRTN</sequence>
<dbReference type="PANTHER" id="PTHR10985">
    <property type="entry name" value="BASIC HELIX-LOOP-HELIX TRANSCRIPTION FACTOR, HES-RELATED"/>
    <property type="match status" value="1"/>
</dbReference>
<dbReference type="Pfam" id="PF00010">
    <property type="entry name" value="HLH"/>
    <property type="match status" value="1"/>
</dbReference>
<evidence type="ECO:0000313" key="8">
    <source>
        <dbReference type="Proteomes" id="UP000215902"/>
    </source>
</evidence>
<keyword evidence="2" id="KW-0805">Transcription regulation</keyword>
<dbReference type="SMART" id="SM00353">
    <property type="entry name" value="HLH"/>
    <property type="match status" value="1"/>
</dbReference>
<protein>
    <recommendedName>
        <fullName evidence="6">BHLH domain-containing protein</fullName>
    </recommendedName>
</protein>
<evidence type="ECO:0000256" key="3">
    <source>
        <dbReference type="ARBA" id="ARBA00023163"/>
    </source>
</evidence>
<evidence type="ECO:0000259" key="6">
    <source>
        <dbReference type="PROSITE" id="PS50888"/>
    </source>
</evidence>
<dbReference type="PROSITE" id="PS50888">
    <property type="entry name" value="BHLH"/>
    <property type="match status" value="1"/>
</dbReference>
<proteinExistence type="predicted"/>
<accession>A0A267DCR8</accession>
<keyword evidence="4" id="KW-0539">Nucleus</keyword>
<dbReference type="AlphaFoldDB" id="A0A267DCR8"/>
<feature type="region of interest" description="Disordered" evidence="5">
    <location>
        <begin position="210"/>
        <end position="262"/>
    </location>
</feature>
<evidence type="ECO:0000313" key="7">
    <source>
        <dbReference type="EMBL" id="PAA46487.1"/>
    </source>
</evidence>
<dbReference type="STRING" id="282301.A0A267DCR8"/>
<feature type="compositionally biased region" description="Polar residues" evidence="5">
    <location>
        <begin position="236"/>
        <end position="252"/>
    </location>
</feature>
<feature type="domain" description="BHLH" evidence="6">
    <location>
        <begin position="66"/>
        <end position="121"/>
    </location>
</feature>
<evidence type="ECO:0000256" key="4">
    <source>
        <dbReference type="ARBA" id="ARBA00023242"/>
    </source>
</evidence>
<name>A0A267DCR8_9PLAT</name>
<dbReference type="InterPro" id="IPR011598">
    <property type="entry name" value="bHLH_dom"/>
</dbReference>
<comment type="caution">
    <text evidence="7">The sequence shown here is derived from an EMBL/GenBank/DDBJ whole genome shotgun (WGS) entry which is preliminary data.</text>
</comment>
<dbReference type="EMBL" id="NIVC01004837">
    <property type="protein sequence ID" value="PAA46487.1"/>
    <property type="molecule type" value="Genomic_DNA"/>
</dbReference>
<dbReference type="InterPro" id="IPR036638">
    <property type="entry name" value="HLH_DNA-bd_sf"/>
</dbReference>
<feature type="compositionally biased region" description="Pro residues" evidence="5">
    <location>
        <begin position="215"/>
        <end position="225"/>
    </location>
</feature>
<keyword evidence="8" id="KW-1185">Reference proteome</keyword>
<evidence type="ECO:0000256" key="5">
    <source>
        <dbReference type="SAM" id="MobiDB-lite"/>
    </source>
</evidence>
<gene>
    <name evidence="7" type="ORF">BOX15_Mlig002542g1</name>
</gene>
<feature type="region of interest" description="Disordered" evidence="5">
    <location>
        <begin position="51"/>
        <end position="78"/>
    </location>
</feature>
<dbReference type="SUPFAM" id="SSF47459">
    <property type="entry name" value="HLH, helix-loop-helix DNA-binding domain"/>
    <property type="match status" value="1"/>
</dbReference>
<dbReference type="GO" id="GO:0005634">
    <property type="term" value="C:nucleus"/>
    <property type="evidence" value="ECO:0007669"/>
    <property type="project" value="UniProtKB-SubCell"/>
</dbReference>
<dbReference type="InterPro" id="IPR050370">
    <property type="entry name" value="HES_HEY"/>
</dbReference>
<keyword evidence="3" id="KW-0804">Transcription</keyword>
<dbReference type="Proteomes" id="UP000215902">
    <property type="component" value="Unassembled WGS sequence"/>
</dbReference>
<comment type="subcellular location">
    <subcellularLocation>
        <location evidence="1">Nucleus</location>
    </subcellularLocation>
</comment>
<dbReference type="GO" id="GO:0046983">
    <property type="term" value="F:protein dimerization activity"/>
    <property type="evidence" value="ECO:0007669"/>
    <property type="project" value="InterPro"/>
</dbReference>
<organism evidence="7 8">
    <name type="scientific">Macrostomum lignano</name>
    <dbReference type="NCBI Taxonomy" id="282301"/>
    <lineage>
        <taxon>Eukaryota</taxon>
        <taxon>Metazoa</taxon>
        <taxon>Spiralia</taxon>
        <taxon>Lophotrochozoa</taxon>
        <taxon>Platyhelminthes</taxon>
        <taxon>Rhabditophora</taxon>
        <taxon>Macrostomorpha</taxon>
        <taxon>Macrostomida</taxon>
        <taxon>Macrostomidae</taxon>
        <taxon>Macrostomum</taxon>
    </lineage>
</organism>
<feature type="compositionally biased region" description="Low complexity" evidence="5">
    <location>
        <begin position="226"/>
        <end position="235"/>
    </location>
</feature>